<name>A0A1N7ENS3_9RHOB</name>
<dbReference type="Gene3D" id="3.40.50.720">
    <property type="entry name" value="NAD(P)-binding Rossmann-like Domain"/>
    <property type="match status" value="1"/>
</dbReference>
<keyword evidence="10" id="KW-1185">Reference proteome</keyword>
<dbReference type="SUPFAM" id="SSF53223">
    <property type="entry name" value="Aminoacid dehydrogenase-like, N-terminal domain"/>
    <property type="match status" value="1"/>
</dbReference>
<gene>
    <name evidence="9" type="ORF">SAMN05421666_0392</name>
</gene>
<dbReference type="STRING" id="573024.SAMN05216208_1743"/>
<dbReference type="GO" id="GO:0050661">
    <property type="term" value="F:NADP binding"/>
    <property type="evidence" value="ECO:0007669"/>
    <property type="project" value="TreeGrafter"/>
</dbReference>
<dbReference type="PANTHER" id="PTHR21089:SF1">
    <property type="entry name" value="BIFUNCTIONAL 3-DEHYDROQUINATE DEHYDRATASE_SHIKIMATE DEHYDROGENASE, CHLOROPLASTIC"/>
    <property type="match status" value="1"/>
</dbReference>
<dbReference type="Pfam" id="PF01488">
    <property type="entry name" value="Shikimate_DH"/>
    <property type="match status" value="1"/>
</dbReference>
<keyword evidence="4" id="KW-0560">Oxidoreductase</keyword>
<evidence type="ECO:0000256" key="4">
    <source>
        <dbReference type="ARBA" id="ARBA00023002"/>
    </source>
</evidence>
<keyword evidence="5" id="KW-0028">Amino-acid biosynthesis</keyword>
<dbReference type="InterPro" id="IPR046346">
    <property type="entry name" value="Aminoacid_DH-like_N_sf"/>
</dbReference>
<comment type="pathway">
    <text evidence="1">Metabolic intermediate biosynthesis; chorismate biosynthesis; chorismate from D-erythrose 4-phosphate and phosphoenolpyruvate: step 4/7.</text>
</comment>
<dbReference type="InterPro" id="IPR022893">
    <property type="entry name" value="Shikimate_DH_fam"/>
</dbReference>
<keyword evidence="5" id="KW-0057">Aromatic amino acid biosynthesis</keyword>
<dbReference type="EMBL" id="FTNV01000001">
    <property type="protein sequence ID" value="SIR89702.1"/>
    <property type="molecule type" value="Genomic_DNA"/>
</dbReference>
<feature type="domain" description="Quinate/shikimate 5-dehydrogenase/glutamyl-tRNA reductase" evidence="7">
    <location>
        <begin position="126"/>
        <end position="198"/>
    </location>
</feature>
<dbReference type="Gene3D" id="3.40.50.10860">
    <property type="entry name" value="Leucine Dehydrogenase, chain A, domain 1"/>
    <property type="match status" value="1"/>
</dbReference>
<dbReference type="GO" id="GO:0004764">
    <property type="term" value="F:shikimate 3-dehydrogenase (NADP+) activity"/>
    <property type="evidence" value="ECO:0007669"/>
    <property type="project" value="UniProtKB-EC"/>
</dbReference>
<dbReference type="UniPathway" id="UPA00053">
    <property type="reaction ID" value="UER00087"/>
</dbReference>
<evidence type="ECO:0000313" key="10">
    <source>
        <dbReference type="Proteomes" id="UP000186019"/>
    </source>
</evidence>
<dbReference type="GO" id="GO:0005829">
    <property type="term" value="C:cytosol"/>
    <property type="evidence" value="ECO:0007669"/>
    <property type="project" value="TreeGrafter"/>
</dbReference>
<dbReference type="GO" id="GO:0009423">
    <property type="term" value="P:chorismate biosynthetic process"/>
    <property type="evidence" value="ECO:0007669"/>
    <property type="project" value="UniProtKB-UniPathway"/>
</dbReference>
<keyword evidence="3" id="KW-0521">NADP</keyword>
<dbReference type="GO" id="GO:0019632">
    <property type="term" value="P:shikimate metabolic process"/>
    <property type="evidence" value="ECO:0007669"/>
    <property type="project" value="TreeGrafter"/>
</dbReference>
<dbReference type="CDD" id="cd01065">
    <property type="entry name" value="NAD_bind_Shikimate_DH"/>
    <property type="match status" value="1"/>
</dbReference>
<proteinExistence type="predicted"/>
<comment type="catalytic activity">
    <reaction evidence="6">
        <text>shikimate + NADP(+) = 3-dehydroshikimate + NADPH + H(+)</text>
        <dbReference type="Rhea" id="RHEA:17737"/>
        <dbReference type="ChEBI" id="CHEBI:15378"/>
        <dbReference type="ChEBI" id="CHEBI:16630"/>
        <dbReference type="ChEBI" id="CHEBI:36208"/>
        <dbReference type="ChEBI" id="CHEBI:57783"/>
        <dbReference type="ChEBI" id="CHEBI:58349"/>
        <dbReference type="EC" id="1.1.1.25"/>
    </reaction>
</comment>
<dbReference type="Proteomes" id="UP000186019">
    <property type="component" value="Unassembled WGS sequence"/>
</dbReference>
<evidence type="ECO:0000259" key="8">
    <source>
        <dbReference type="Pfam" id="PF08501"/>
    </source>
</evidence>
<evidence type="ECO:0000256" key="5">
    <source>
        <dbReference type="ARBA" id="ARBA00023141"/>
    </source>
</evidence>
<organism evidence="9 10">
    <name type="scientific">Roseovarius nanhaiticus</name>
    <dbReference type="NCBI Taxonomy" id="573024"/>
    <lineage>
        <taxon>Bacteria</taxon>
        <taxon>Pseudomonadati</taxon>
        <taxon>Pseudomonadota</taxon>
        <taxon>Alphaproteobacteria</taxon>
        <taxon>Rhodobacterales</taxon>
        <taxon>Roseobacteraceae</taxon>
        <taxon>Roseovarius</taxon>
    </lineage>
</organism>
<evidence type="ECO:0000256" key="1">
    <source>
        <dbReference type="ARBA" id="ARBA00004871"/>
    </source>
</evidence>
<dbReference type="RefSeq" id="WP_076530511.1">
    <property type="nucleotide sequence ID" value="NZ_FOAC01000001.1"/>
</dbReference>
<dbReference type="InterPro" id="IPR006151">
    <property type="entry name" value="Shikm_DH/Glu-tRNA_Rdtase"/>
</dbReference>
<evidence type="ECO:0000256" key="6">
    <source>
        <dbReference type="ARBA" id="ARBA00049442"/>
    </source>
</evidence>
<dbReference type="GO" id="GO:0009073">
    <property type="term" value="P:aromatic amino acid family biosynthetic process"/>
    <property type="evidence" value="ECO:0007669"/>
    <property type="project" value="UniProtKB-KW"/>
</dbReference>
<sequence length="264" mass="27072">MTQITGNTKLYGILADPIHHVKTPQVMNRLFAEVGHDGVLVPFHVSADGLTDAVRGLSAIQSLSGLIVTVPHKTVIPALCDDLTKQARMVGAVNCIRRDANGKLTGAILDGVGFVEGLRGAGHDPKGLKVILAGAGGAASAIAFALAEAGVSALTIANRTEARARDLADRISAAYPDVDVSTDASAVAEADLVVNATSLGMREGDALPLDTAQLHAGQIVAEAIMDPAVTPLLAAAEKAGARTHPGLPMLQSQARLMAEFMGAI</sequence>
<evidence type="ECO:0000256" key="3">
    <source>
        <dbReference type="ARBA" id="ARBA00022857"/>
    </source>
</evidence>
<protein>
    <recommendedName>
        <fullName evidence="2">shikimate dehydrogenase (NADP(+))</fullName>
        <ecNumber evidence="2">1.1.1.25</ecNumber>
    </recommendedName>
</protein>
<evidence type="ECO:0000256" key="2">
    <source>
        <dbReference type="ARBA" id="ARBA00012962"/>
    </source>
</evidence>
<dbReference type="AlphaFoldDB" id="A0A1N7ENS3"/>
<dbReference type="OrthoDB" id="7873617at2"/>
<accession>A0A1N7ENS3</accession>
<reference evidence="9 10" key="1">
    <citation type="submission" date="2017-01" db="EMBL/GenBank/DDBJ databases">
        <authorList>
            <person name="Mah S.A."/>
            <person name="Swanson W.J."/>
            <person name="Moy G.W."/>
            <person name="Vacquier V.D."/>
        </authorList>
    </citation>
    <scope>NUCLEOTIDE SEQUENCE [LARGE SCALE GENOMIC DNA]</scope>
    <source>
        <strain evidence="9 10">DSM 29590</strain>
    </source>
</reference>
<dbReference type="InterPro" id="IPR036291">
    <property type="entry name" value="NAD(P)-bd_dom_sf"/>
</dbReference>
<evidence type="ECO:0000313" key="9">
    <source>
        <dbReference type="EMBL" id="SIR89702.1"/>
    </source>
</evidence>
<dbReference type="SUPFAM" id="SSF51735">
    <property type="entry name" value="NAD(P)-binding Rossmann-fold domains"/>
    <property type="match status" value="1"/>
</dbReference>
<feature type="domain" description="Shikimate dehydrogenase substrate binding N-terminal" evidence="8">
    <location>
        <begin position="13"/>
        <end position="96"/>
    </location>
</feature>
<dbReference type="EC" id="1.1.1.25" evidence="2"/>
<dbReference type="InterPro" id="IPR013708">
    <property type="entry name" value="Shikimate_DH-bd_N"/>
</dbReference>
<dbReference type="PANTHER" id="PTHR21089">
    <property type="entry name" value="SHIKIMATE DEHYDROGENASE"/>
    <property type="match status" value="1"/>
</dbReference>
<evidence type="ECO:0000259" key="7">
    <source>
        <dbReference type="Pfam" id="PF01488"/>
    </source>
</evidence>
<dbReference type="Pfam" id="PF08501">
    <property type="entry name" value="Shikimate_dh_N"/>
    <property type="match status" value="1"/>
</dbReference>